<evidence type="ECO:0000313" key="5">
    <source>
        <dbReference type="EMBL" id="SHF32882.1"/>
    </source>
</evidence>
<feature type="binding site" evidence="2">
    <location>
        <position position="419"/>
    </location>
    <ligand>
        <name>Mn(2+)</name>
        <dbReference type="ChEBI" id="CHEBI:29035"/>
        <label>1</label>
    </ligand>
</feature>
<dbReference type="Pfam" id="PF02272">
    <property type="entry name" value="DHHA1"/>
    <property type="match status" value="1"/>
</dbReference>
<dbReference type="InterPro" id="IPR051319">
    <property type="entry name" value="Oligoribo/pAp-PDE_c-di-AMP_PDE"/>
</dbReference>
<dbReference type="GO" id="GO:0005886">
    <property type="term" value="C:plasma membrane"/>
    <property type="evidence" value="ECO:0007669"/>
    <property type="project" value="UniProtKB-SubCell"/>
</dbReference>
<dbReference type="InterPro" id="IPR014528">
    <property type="entry name" value="GdpP/PdeA"/>
</dbReference>
<dbReference type="Gene3D" id="3.30.450.20">
    <property type="entry name" value="PAS domain"/>
    <property type="match status" value="1"/>
</dbReference>
<protein>
    <recommendedName>
        <fullName evidence="1">Cyclic-di-AMP phosphodiesterase</fullName>
        <ecNumber evidence="1">3.1.4.-</ecNumber>
    </recommendedName>
</protein>
<feature type="binding site" evidence="2">
    <location>
        <position position="443"/>
    </location>
    <ligand>
        <name>Mn(2+)</name>
        <dbReference type="ChEBI" id="CHEBI:29035"/>
        <label>2</label>
    </ligand>
</feature>
<dbReference type="Gene3D" id="3.10.310.30">
    <property type="match status" value="1"/>
</dbReference>
<keyword evidence="1" id="KW-0378">Hydrolase</keyword>
<keyword evidence="1" id="KW-1003">Cell membrane</keyword>
<evidence type="ECO:0000259" key="4">
    <source>
        <dbReference type="PROSITE" id="PS50887"/>
    </source>
</evidence>
<comment type="function">
    <text evidence="1">Has phosphodiesterase (PDE) activity against cyclic-di-AMP (c-di-AMP).</text>
</comment>
<dbReference type="InterPro" id="IPR043128">
    <property type="entry name" value="Rev_trsase/Diguanyl_cyclase"/>
</dbReference>
<feature type="binding site" evidence="2">
    <location>
        <position position="346"/>
    </location>
    <ligand>
        <name>Mn(2+)</name>
        <dbReference type="ChEBI" id="CHEBI:29035"/>
        <label>1</label>
    </ligand>
</feature>
<feature type="binding site" evidence="2">
    <location>
        <position position="419"/>
    </location>
    <ligand>
        <name>Mn(2+)</name>
        <dbReference type="ChEBI" id="CHEBI:29035"/>
        <label>2</label>
    </ligand>
</feature>
<reference evidence="5 6" key="1">
    <citation type="submission" date="2016-11" db="EMBL/GenBank/DDBJ databases">
        <authorList>
            <person name="Jaros S."/>
            <person name="Januszkiewicz K."/>
            <person name="Wedrychowicz H."/>
        </authorList>
    </citation>
    <scope>NUCLEOTIDE SEQUENCE [LARGE SCALE GENOMIC DNA]</scope>
    <source>
        <strain evidence="5 6">DSM 17918</strain>
    </source>
</reference>
<dbReference type="PIRSF" id="PIRSF026583">
    <property type="entry name" value="YybT"/>
    <property type="match status" value="1"/>
</dbReference>
<dbReference type="AlphaFoldDB" id="A0A1M5ASF7"/>
<evidence type="ECO:0000256" key="3">
    <source>
        <dbReference type="SAM" id="Phobius"/>
    </source>
</evidence>
<dbReference type="SUPFAM" id="SSF55073">
    <property type="entry name" value="Nucleotide cyclase"/>
    <property type="match status" value="1"/>
</dbReference>
<dbReference type="GO" id="GO:0046872">
    <property type="term" value="F:metal ion binding"/>
    <property type="evidence" value="ECO:0007669"/>
    <property type="project" value="UniProtKB-KW"/>
</dbReference>
<dbReference type="SUPFAM" id="SSF64182">
    <property type="entry name" value="DHH phosphoesterases"/>
    <property type="match status" value="1"/>
</dbReference>
<feature type="binding site" evidence="2">
    <location>
        <position position="352"/>
    </location>
    <ligand>
        <name>Mn(2+)</name>
        <dbReference type="ChEBI" id="CHEBI:29035"/>
        <label>2</label>
    </ligand>
</feature>
<comment type="similarity">
    <text evidence="1">Belongs to the GdpP/PdeA phosphodiesterase family.</text>
</comment>
<dbReference type="GO" id="GO:0106409">
    <property type="term" value="F:cyclic-di-AMP phosphodiesterase activity"/>
    <property type="evidence" value="ECO:0007669"/>
    <property type="project" value="RHEA"/>
</dbReference>
<dbReference type="PROSITE" id="PS50887">
    <property type="entry name" value="GGDEF"/>
    <property type="match status" value="1"/>
</dbReference>
<feature type="transmembrane region" description="Helical" evidence="3">
    <location>
        <begin position="20"/>
        <end position="48"/>
    </location>
</feature>
<dbReference type="InterPro" id="IPR029787">
    <property type="entry name" value="Nucleotide_cyclase"/>
</dbReference>
<dbReference type="Pfam" id="PF24898">
    <property type="entry name" value="GGDEF_GdpP"/>
    <property type="match status" value="1"/>
</dbReference>
<name>A0A1M5ASF7_9THEO</name>
<comment type="subcellular location">
    <subcellularLocation>
        <location evidence="1">Cell membrane</location>
    </subcellularLocation>
</comment>
<dbReference type="GO" id="GO:0003676">
    <property type="term" value="F:nucleic acid binding"/>
    <property type="evidence" value="ECO:0007669"/>
    <property type="project" value="UniProtKB-UniRule"/>
</dbReference>
<feature type="binding site" evidence="2">
    <location>
        <position position="498"/>
    </location>
    <ligand>
        <name>Mn(2+)</name>
        <dbReference type="ChEBI" id="CHEBI:29035"/>
        <label>2</label>
    </ligand>
</feature>
<accession>A0A1M5ASF7</accession>
<dbReference type="STRING" id="1121256.SAMN02746089_01707"/>
<comment type="cofactor">
    <cofactor evidence="2">
        <name>Mn(2+)</name>
        <dbReference type="ChEBI" id="CHEBI:29035"/>
    </cofactor>
    <text evidence="2">For phosphodiesterase activity, probably binds 2 Mn(2+) per subunit.</text>
</comment>
<evidence type="ECO:0000313" key="6">
    <source>
        <dbReference type="Proteomes" id="UP000184088"/>
    </source>
</evidence>
<dbReference type="PANTHER" id="PTHR47618">
    <property type="entry name" value="BIFUNCTIONAL OLIGORIBONUCLEASE AND PAP PHOSPHATASE NRNA"/>
    <property type="match status" value="1"/>
</dbReference>
<evidence type="ECO:0000256" key="1">
    <source>
        <dbReference type="PIRNR" id="PIRNR026583"/>
    </source>
</evidence>
<dbReference type="Gene3D" id="3.90.1640.10">
    <property type="entry name" value="inorganic pyrophosphatase (n-terminal core)"/>
    <property type="match status" value="1"/>
</dbReference>
<dbReference type="Pfam" id="PF01368">
    <property type="entry name" value="DHH"/>
    <property type="match status" value="1"/>
</dbReference>
<dbReference type="InterPro" id="IPR003156">
    <property type="entry name" value="DHHA1_dom"/>
</dbReference>
<organism evidence="5 6">
    <name type="scientific">Caldanaerobius fijiensis DSM 17918</name>
    <dbReference type="NCBI Taxonomy" id="1121256"/>
    <lineage>
        <taxon>Bacteria</taxon>
        <taxon>Bacillati</taxon>
        <taxon>Bacillota</taxon>
        <taxon>Clostridia</taxon>
        <taxon>Thermoanaerobacterales</taxon>
        <taxon>Thermoanaerobacteraceae</taxon>
        <taxon>Caldanaerobius</taxon>
    </lineage>
</organism>
<dbReference type="OrthoDB" id="9759476at2"/>
<gene>
    <name evidence="5" type="ORF">SAMN02746089_01707</name>
</gene>
<dbReference type="InterPro" id="IPR000160">
    <property type="entry name" value="GGDEF_dom"/>
</dbReference>
<dbReference type="PANTHER" id="PTHR47618:SF2">
    <property type="entry name" value="CYCLIC-DI-AMP PHOSPHODIESTERASE GDPP"/>
    <property type="match status" value="1"/>
</dbReference>
<dbReference type="EC" id="3.1.4.-" evidence="1"/>
<dbReference type="FunFam" id="3.90.1640.10:FF:000002">
    <property type="entry name" value="Cyclic-di-AMP phosphodiesterase"/>
    <property type="match status" value="1"/>
</dbReference>
<dbReference type="GO" id="GO:0016787">
    <property type="term" value="F:hydrolase activity"/>
    <property type="evidence" value="ECO:0007669"/>
    <property type="project" value="UniProtKB-UniRule"/>
</dbReference>
<keyword evidence="3" id="KW-1133">Transmembrane helix</keyword>
<keyword evidence="1 3" id="KW-0472">Membrane</keyword>
<dbReference type="InterPro" id="IPR001667">
    <property type="entry name" value="DDH_dom"/>
</dbReference>
<feature type="binding site" evidence="2">
    <location>
        <position position="350"/>
    </location>
    <ligand>
        <name>Mn(2+)</name>
        <dbReference type="ChEBI" id="CHEBI:29035"/>
        <label>1</label>
    </ligand>
</feature>
<evidence type="ECO:0000256" key="2">
    <source>
        <dbReference type="PIRSR" id="PIRSR026583-50"/>
    </source>
</evidence>
<proteinExistence type="inferred from homology"/>
<dbReference type="Proteomes" id="UP000184088">
    <property type="component" value="Unassembled WGS sequence"/>
</dbReference>
<dbReference type="Gene3D" id="3.30.70.270">
    <property type="match status" value="1"/>
</dbReference>
<dbReference type="InterPro" id="IPR038763">
    <property type="entry name" value="DHH_sf"/>
</dbReference>
<dbReference type="RefSeq" id="WP_073344012.1">
    <property type="nucleotide sequence ID" value="NZ_FQVH01000018.1"/>
</dbReference>
<keyword evidence="6" id="KW-1185">Reference proteome</keyword>
<sequence>MLNKKIVQFLNQNIRMFVLLTALMIAVISYYNLLIGGISFIIFLSVVIKVYDNISEQREELWREIEEAAVQLDVMVKKSLENLPLAVVIADKSRIIWRNSYYNENFKGYSDIDKKVINFITQGLNKKNVDNTLDVGDKKYCMIKKVDKVNDDDIFIVYFFDATEEFHLKKAYEDILPVIGLIQVDNYDEVMQGLDDLDRALIVAEVDNRLNKWANSIDACLRKYENDSYIVFMTNQKLKQAEEKRFDILDEIRSIDVGNKIPITLSMGIASYSDNIRNIYMDSDTALDLALGRGGDQAVVKRKNRISYYGGKTQAVEKRTKVKARVIAHALGQLISESSNVIIVSHNYMDMDGLGSAMGILRASKEYGKNAYIVMDTVNATVQDFLDRVMEDEEYSSSFIDVDQVDSLMDERSLLVVVDTQRPAYMTYPEILKKVNRIVVIDHHRKTNDSIDKTILTYMEPYASSTSELVTELLQYMKDRIELDKIEAEALMAGIMLDTKNFTYKTGVRTFEAASFLRRMGADSTHVVQVFKDDIQTYSIRAEIVKAAEFMDNGIAISICPSNVSNIHLLVAEAANELLNIKGVEAAFVMSQINNTVIISGRSMGDVNVQLILEKLGGGGHLGIAGAQLFDVNIDEAKKLLYEAIDKYFEEEMS</sequence>
<keyword evidence="3" id="KW-0812">Transmembrane</keyword>
<dbReference type="EMBL" id="FQVH01000018">
    <property type="protein sequence ID" value="SHF32882.1"/>
    <property type="molecule type" value="Genomic_DNA"/>
</dbReference>
<comment type="catalytic activity">
    <reaction evidence="1">
        <text>3',3'-c-di-AMP + H2O = 5'-O-phosphonoadenylyl-(3'-&gt;5')-adenosine + H(+)</text>
        <dbReference type="Rhea" id="RHEA:54420"/>
        <dbReference type="ChEBI" id="CHEBI:15377"/>
        <dbReference type="ChEBI" id="CHEBI:15378"/>
        <dbReference type="ChEBI" id="CHEBI:71500"/>
        <dbReference type="ChEBI" id="CHEBI:138171"/>
    </reaction>
</comment>
<keyword evidence="2" id="KW-0464">Manganese</keyword>
<feature type="domain" description="GGDEF" evidence="4">
    <location>
        <begin position="175"/>
        <end position="303"/>
    </location>
</feature>
<keyword evidence="2" id="KW-0479">Metal-binding</keyword>
<dbReference type="SMART" id="SM00267">
    <property type="entry name" value="GGDEF"/>
    <property type="match status" value="1"/>
</dbReference>